<reference evidence="4" key="1">
    <citation type="journal article" date="2019" name="Int. J. Syst. Evol. Microbiol.">
        <title>The Global Catalogue of Microorganisms (GCM) 10K type strain sequencing project: providing services to taxonomists for standard genome sequencing and annotation.</title>
        <authorList>
            <consortium name="The Broad Institute Genomics Platform"/>
            <consortium name="The Broad Institute Genome Sequencing Center for Infectious Disease"/>
            <person name="Wu L."/>
            <person name="Ma J."/>
        </authorList>
    </citation>
    <scope>NUCLEOTIDE SEQUENCE [LARGE SCALE GENOMIC DNA]</scope>
    <source>
        <strain evidence="4">JCM 17024</strain>
    </source>
</reference>
<gene>
    <name evidence="3" type="ORF">GCM10022383_21560</name>
</gene>
<dbReference type="Pfam" id="PF00107">
    <property type="entry name" value="ADH_zinc_N"/>
    <property type="match status" value="1"/>
</dbReference>
<keyword evidence="1" id="KW-0521">NADP</keyword>
<evidence type="ECO:0000256" key="1">
    <source>
        <dbReference type="ARBA" id="ARBA00022857"/>
    </source>
</evidence>
<sequence length="338" mass="36374">MKAIVLRAHDPSPRALEYVTDWPDPVAGEGNVVIAVRACALNYHDLFTLRGMPGIKVPMPIITGIDMAGEIVEVGPGVTGFTVGDRVLVDPFDRVAGKLIGEMMNGGLAEYCEVGAHTLLPLDDAISFEDAAALPTAYGTAYRMIRRRGRVARDEKVLVLGASGGVGTCCVQLAAAEGAHVIAAASTAEKLARLEELGAHELINYVEHDFREAIIAKHGKPRMFGGGGIDVIVNFTGGDTWAPSLRTLTKGGRLLTCGATAGFDPKTDIRYIWTFELNILGSNGWAREDVEELLELVRQKKLRPMIDRVLPLEKAQEAFTLLDSREVFGKIIVSPTAA</sequence>
<comment type="caution">
    <text evidence="3">The sequence shown here is derived from an EMBL/GenBank/DDBJ whole genome shotgun (WGS) entry which is preliminary data.</text>
</comment>
<dbReference type="Proteomes" id="UP001501591">
    <property type="component" value="Unassembled WGS sequence"/>
</dbReference>
<protein>
    <submittedName>
        <fullName evidence="3">Zinc-binding dehydrogenase</fullName>
    </submittedName>
</protein>
<evidence type="ECO:0000313" key="4">
    <source>
        <dbReference type="Proteomes" id="UP001501591"/>
    </source>
</evidence>
<dbReference type="Gene3D" id="3.90.180.10">
    <property type="entry name" value="Medium-chain alcohol dehydrogenases, catalytic domain"/>
    <property type="match status" value="1"/>
</dbReference>
<feature type="domain" description="Enoyl reductase (ER)" evidence="2">
    <location>
        <begin position="11"/>
        <end position="333"/>
    </location>
</feature>
<keyword evidence="4" id="KW-1185">Reference proteome</keyword>
<proteinExistence type="predicted"/>
<dbReference type="InterPro" id="IPR051603">
    <property type="entry name" value="Zinc-ADH_QOR/CCCR"/>
</dbReference>
<dbReference type="InterPro" id="IPR013154">
    <property type="entry name" value="ADH-like_N"/>
</dbReference>
<name>A0ABP7NCY1_9MICO</name>
<dbReference type="EMBL" id="BAABCP010000001">
    <property type="protein sequence ID" value="GAA3943391.1"/>
    <property type="molecule type" value="Genomic_DNA"/>
</dbReference>
<dbReference type="SMART" id="SM00829">
    <property type="entry name" value="PKS_ER"/>
    <property type="match status" value="1"/>
</dbReference>
<organism evidence="3 4">
    <name type="scientific">Microbacterium soli</name>
    <dbReference type="NCBI Taxonomy" id="446075"/>
    <lineage>
        <taxon>Bacteria</taxon>
        <taxon>Bacillati</taxon>
        <taxon>Actinomycetota</taxon>
        <taxon>Actinomycetes</taxon>
        <taxon>Micrococcales</taxon>
        <taxon>Microbacteriaceae</taxon>
        <taxon>Microbacterium</taxon>
    </lineage>
</organism>
<evidence type="ECO:0000259" key="2">
    <source>
        <dbReference type="SMART" id="SM00829"/>
    </source>
</evidence>
<dbReference type="PANTHER" id="PTHR44154">
    <property type="entry name" value="QUINONE OXIDOREDUCTASE"/>
    <property type="match status" value="1"/>
</dbReference>
<dbReference type="InterPro" id="IPR020843">
    <property type="entry name" value="ER"/>
</dbReference>
<dbReference type="InterPro" id="IPR013149">
    <property type="entry name" value="ADH-like_C"/>
</dbReference>
<evidence type="ECO:0000313" key="3">
    <source>
        <dbReference type="EMBL" id="GAA3943391.1"/>
    </source>
</evidence>
<dbReference type="InterPro" id="IPR036291">
    <property type="entry name" value="NAD(P)-bd_dom_sf"/>
</dbReference>
<dbReference type="RefSeq" id="WP_344819584.1">
    <property type="nucleotide sequence ID" value="NZ_BAABCP010000001.1"/>
</dbReference>
<dbReference type="SUPFAM" id="SSF50129">
    <property type="entry name" value="GroES-like"/>
    <property type="match status" value="1"/>
</dbReference>
<dbReference type="Pfam" id="PF08240">
    <property type="entry name" value="ADH_N"/>
    <property type="match status" value="1"/>
</dbReference>
<accession>A0ABP7NCY1</accession>
<dbReference type="InterPro" id="IPR011032">
    <property type="entry name" value="GroES-like_sf"/>
</dbReference>
<dbReference type="PANTHER" id="PTHR44154:SF1">
    <property type="entry name" value="QUINONE OXIDOREDUCTASE"/>
    <property type="match status" value="1"/>
</dbReference>
<dbReference type="SUPFAM" id="SSF51735">
    <property type="entry name" value="NAD(P)-binding Rossmann-fold domains"/>
    <property type="match status" value="1"/>
</dbReference>